<protein>
    <submittedName>
        <fullName evidence="2">Uncharacterized protein</fullName>
    </submittedName>
</protein>
<dbReference type="AlphaFoldDB" id="A0A3B0QLA4"/>
<name>A0A3B0QLA4_9ZZZZ</name>
<feature type="non-terminal residue" evidence="2">
    <location>
        <position position="1"/>
    </location>
</feature>
<keyword evidence="1" id="KW-0472">Membrane</keyword>
<evidence type="ECO:0000256" key="1">
    <source>
        <dbReference type="SAM" id="Phobius"/>
    </source>
</evidence>
<dbReference type="PANTHER" id="PTHR37464">
    <property type="entry name" value="BLL2463 PROTEIN"/>
    <property type="match status" value="1"/>
</dbReference>
<accession>A0A3B0QLA4</accession>
<sequence>KSQGSNLNDISISLFNDTNLIAKSSVQNDAIAKTTFTLPANVAINGKITIEDTSLQFDNVLYFNINTPQKTNVLSINSADDNFLKRVFTNDEFKYNASAANQLNYNDIEEQDLIILNELDKIPLSLINTLHTFVNNGGYLLIIPSNNAALTSYNQLFNSKEILFKSFKASEKKITTINYSHPIFKGVFDKEISNFQYPKVNSFYELQSASNAILQFEDNKPFLFQKGTVFVFAAALNTTNSNFKNSPLIVPTLYNIGRQSLQLPKLYYTIGEDNTYDVDISLQQDDILKLKSAEKEIIPLQHTFSNKVTINTSETPSIAGIYEIRNSSTVIKRVSYNYNRIESNLNYLDLSNIEHVNLSQSIPQVFNSIKSETNVNALWKWFTIFALLLLIIEMLILKYFK</sequence>
<dbReference type="InterPro" id="IPR029062">
    <property type="entry name" value="Class_I_gatase-like"/>
</dbReference>
<dbReference type="SUPFAM" id="SSF52317">
    <property type="entry name" value="Class I glutamine amidotransferase-like"/>
    <property type="match status" value="1"/>
</dbReference>
<feature type="transmembrane region" description="Helical" evidence="1">
    <location>
        <begin position="378"/>
        <end position="400"/>
    </location>
</feature>
<dbReference type="EMBL" id="UOEB01000011">
    <property type="protein sequence ID" value="VAV82550.1"/>
    <property type="molecule type" value="Genomic_DNA"/>
</dbReference>
<dbReference type="PANTHER" id="PTHR37464:SF1">
    <property type="entry name" value="BLL2463 PROTEIN"/>
    <property type="match status" value="1"/>
</dbReference>
<keyword evidence="1" id="KW-0812">Transmembrane</keyword>
<keyword evidence="1" id="KW-1133">Transmembrane helix</keyword>
<evidence type="ECO:0000313" key="2">
    <source>
        <dbReference type="EMBL" id="VAV82550.1"/>
    </source>
</evidence>
<proteinExistence type="predicted"/>
<gene>
    <name evidence="2" type="ORF">MNBD_BACTEROID02-1892</name>
</gene>
<reference evidence="2" key="1">
    <citation type="submission" date="2018-06" db="EMBL/GenBank/DDBJ databases">
        <authorList>
            <person name="Zhirakovskaya E."/>
        </authorList>
    </citation>
    <scope>NUCLEOTIDE SEQUENCE</scope>
</reference>
<organism evidence="2">
    <name type="scientific">hydrothermal vent metagenome</name>
    <dbReference type="NCBI Taxonomy" id="652676"/>
    <lineage>
        <taxon>unclassified sequences</taxon>
        <taxon>metagenomes</taxon>
        <taxon>ecological metagenomes</taxon>
    </lineage>
</organism>